<feature type="coiled-coil region" evidence="1">
    <location>
        <begin position="157"/>
        <end position="184"/>
    </location>
</feature>
<accession>A0A699KJ10</accession>
<comment type="caution">
    <text evidence="3">The sequence shown here is derived from an EMBL/GenBank/DDBJ whole genome shotgun (WGS) entry which is preliminary data.</text>
</comment>
<evidence type="ECO:0000256" key="1">
    <source>
        <dbReference type="SAM" id="Coils"/>
    </source>
</evidence>
<feature type="compositionally biased region" description="Pro residues" evidence="2">
    <location>
        <begin position="127"/>
        <end position="136"/>
    </location>
</feature>
<protein>
    <recommendedName>
        <fullName evidence="4">Xylulose kinase-1</fullName>
    </recommendedName>
</protein>
<feature type="non-terminal residue" evidence="3">
    <location>
        <position position="370"/>
    </location>
</feature>
<feature type="compositionally biased region" description="Basic and acidic residues" evidence="2">
    <location>
        <begin position="360"/>
        <end position="370"/>
    </location>
</feature>
<reference evidence="3" key="1">
    <citation type="journal article" date="2019" name="Sci. Rep.">
        <title>Draft genome of Tanacetum cinerariifolium, the natural source of mosquito coil.</title>
        <authorList>
            <person name="Yamashiro T."/>
            <person name="Shiraishi A."/>
            <person name="Satake H."/>
            <person name="Nakayama K."/>
        </authorList>
    </citation>
    <scope>NUCLEOTIDE SEQUENCE</scope>
</reference>
<evidence type="ECO:0000256" key="2">
    <source>
        <dbReference type="SAM" id="MobiDB-lite"/>
    </source>
</evidence>
<dbReference type="AlphaFoldDB" id="A0A699KJ10"/>
<feature type="region of interest" description="Disordered" evidence="2">
    <location>
        <begin position="117"/>
        <end position="144"/>
    </location>
</feature>
<feature type="non-terminal residue" evidence="3">
    <location>
        <position position="1"/>
    </location>
</feature>
<dbReference type="EMBL" id="BKCJ010524868">
    <property type="protein sequence ID" value="GFA97178.1"/>
    <property type="molecule type" value="Genomic_DNA"/>
</dbReference>
<sequence>TSVAVKKVNDIMRLESLVDKKKVIITEDTIRDARRLDDAEGVECLPNEEIFIDFVRNMDSSTKFYMYPRFLQIMIRKQVGDLSSHTTKYTSHALTQKVFAKIKRVGVVSAANDEVPTTVEEPSILSPTPPTSPPQPSQDQPLTSQVQLTPLQSPQDKIAQALEITKLKSRVKKLERRNKASKLKRLKRVGTTQSIETSDDTVMDDVSKQGRMIADMDADVDMTLKDVAADVKDVADQDAKIDESANVLSMQDDEESEPAELQEVVEVVTTAKLITEVVTAASATLTAATPQLTTAAAQTLTTAPSAARRRKGVLIRDHQETATPSTIIHSEAKSKDKGKGILAEEPKPLKKQAQIEQYEANDRELKAELN</sequence>
<feature type="region of interest" description="Disordered" evidence="2">
    <location>
        <begin position="303"/>
        <end position="370"/>
    </location>
</feature>
<proteinExistence type="predicted"/>
<organism evidence="3">
    <name type="scientific">Tanacetum cinerariifolium</name>
    <name type="common">Dalmatian daisy</name>
    <name type="synonym">Chrysanthemum cinerariifolium</name>
    <dbReference type="NCBI Taxonomy" id="118510"/>
    <lineage>
        <taxon>Eukaryota</taxon>
        <taxon>Viridiplantae</taxon>
        <taxon>Streptophyta</taxon>
        <taxon>Embryophyta</taxon>
        <taxon>Tracheophyta</taxon>
        <taxon>Spermatophyta</taxon>
        <taxon>Magnoliopsida</taxon>
        <taxon>eudicotyledons</taxon>
        <taxon>Gunneridae</taxon>
        <taxon>Pentapetalae</taxon>
        <taxon>asterids</taxon>
        <taxon>campanulids</taxon>
        <taxon>Asterales</taxon>
        <taxon>Asteraceae</taxon>
        <taxon>Asteroideae</taxon>
        <taxon>Anthemideae</taxon>
        <taxon>Anthemidinae</taxon>
        <taxon>Tanacetum</taxon>
    </lineage>
</organism>
<evidence type="ECO:0008006" key="4">
    <source>
        <dbReference type="Google" id="ProtNLM"/>
    </source>
</evidence>
<name>A0A699KJ10_TANCI</name>
<gene>
    <name evidence="3" type="ORF">Tci_669150</name>
</gene>
<keyword evidence="1" id="KW-0175">Coiled coil</keyword>
<feature type="compositionally biased region" description="Basic and acidic residues" evidence="2">
    <location>
        <begin position="330"/>
        <end position="348"/>
    </location>
</feature>
<evidence type="ECO:0000313" key="3">
    <source>
        <dbReference type="EMBL" id="GFA97178.1"/>
    </source>
</evidence>